<dbReference type="Proteomes" id="UP000252706">
    <property type="component" value="Unassembled WGS sequence"/>
</dbReference>
<reference evidence="1 2" key="1">
    <citation type="submission" date="2018-07" db="EMBL/GenBank/DDBJ databases">
        <title>Modular assembly of carbohydrate-degrading microbial communities in the ocean.</title>
        <authorList>
            <person name="Enke T.N."/>
            <person name="Datta M.S."/>
            <person name="Schwartzman J.A."/>
            <person name="Cermak N."/>
            <person name="Schmitz D.A."/>
            <person name="Barrere J."/>
            <person name="Cordero O.X."/>
        </authorList>
    </citation>
    <scope>NUCLEOTIDE SEQUENCE [LARGE SCALE GENOMIC DNA]</scope>
    <source>
        <strain evidence="1 2">C3M10</strain>
    </source>
</reference>
<evidence type="ECO:0000313" key="2">
    <source>
        <dbReference type="Proteomes" id="UP000252706"/>
    </source>
</evidence>
<dbReference type="EMBL" id="QOCE01000003">
    <property type="protein sequence ID" value="RBW62292.1"/>
    <property type="molecule type" value="Genomic_DNA"/>
</dbReference>
<name>A0A366XEP1_9RHOB</name>
<comment type="caution">
    <text evidence="1">The sequence shown here is derived from an EMBL/GenBank/DDBJ whole genome shotgun (WGS) entry which is preliminary data.</text>
</comment>
<proteinExistence type="predicted"/>
<accession>A0A366XEP1</accession>
<evidence type="ECO:0000313" key="1">
    <source>
        <dbReference type="EMBL" id="RBW62292.1"/>
    </source>
</evidence>
<protein>
    <submittedName>
        <fullName evidence="1">Uncharacterized protein</fullName>
    </submittedName>
</protein>
<gene>
    <name evidence="1" type="ORF">DS909_01430</name>
</gene>
<organism evidence="1 2">
    <name type="scientific">Phaeobacter gallaeciensis</name>
    <dbReference type="NCBI Taxonomy" id="60890"/>
    <lineage>
        <taxon>Bacteria</taxon>
        <taxon>Pseudomonadati</taxon>
        <taxon>Pseudomonadota</taxon>
        <taxon>Alphaproteobacteria</taxon>
        <taxon>Rhodobacterales</taxon>
        <taxon>Roseobacteraceae</taxon>
        <taxon>Phaeobacter</taxon>
    </lineage>
</organism>
<dbReference type="AlphaFoldDB" id="A0A366XEP1"/>
<sequence>MTWPPSASDIQTKVLRRIKTVGLKRCLATYLADRFKEELIDRLLELVGRLKRPKSSATKQDIFRNRSKSTVF</sequence>